<accession>A0A852Z422</accession>
<feature type="chain" id="PRO_5033062484" description="PEP-CTERM protein-sorting domain-containing protein" evidence="2">
    <location>
        <begin position="36"/>
        <end position="74"/>
    </location>
</feature>
<keyword evidence="2" id="KW-0732">Signal</keyword>
<dbReference type="Proteomes" id="UP000548304">
    <property type="component" value="Unassembled WGS sequence"/>
</dbReference>
<organism evidence="3 4">
    <name type="scientific">Actinopolyspora biskrensis</name>
    <dbReference type="NCBI Taxonomy" id="1470178"/>
    <lineage>
        <taxon>Bacteria</taxon>
        <taxon>Bacillati</taxon>
        <taxon>Actinomycetota</taxon>
        <taxon>Actinomycetes</taxon>
        <taxon>Actinopolysporales</taxon>
        <taxon>Actinopolysporaceae</taxon>
        <taxon>Actinopolyspora</taxon>
    </lineage>
</organism>
<reference evidence="3 4" key="1">
    <citation type="submission" date="2020-07" db="EMBL/GenBank/DDBJ databases">
        <title>Genomic Encyclopedia of Type Strains, Phase III (KMG-III): the genomes of soil and plant-associated and newly described type strains.</title>
        <authorList>
            <person name="Whitman W."/>
        </authorList>
    </citation>
    <scope>NUCLEOTIDE SEQUENCE [LARGE SCALE GENOMIC DNA]</scope>
    <source>
        <strain evidence="3 4">CECT 8576</strain>
    </source>
</reference>
<dbReference type="AlphaFoldDB" id="A0A852Z422"/>
<dbReference type="EMBL" id="JACBYW010000001">
    <property type="protein sequence ID" value="NYH77077.1"/>
    <property type="molecule type" value="Genomic_DNA"/>
</dbReference>
<gene>
    <name evidence="3" type="ORF">FHR84_000391</name>
</gene>
<feature type="signal peptide" evidence="2">
    <location>
        <begin position="1"/>
        <end position="35"/>
    </location>
</feature>
<evidence type="ECO:0000256" key="2">
    <source>
        <dbReference type="SAM" id="SignalP"/>
    </source>
</evidence>
<name>A0A852Z422_9ACTN</name>
<evidence type="ECO:0000256" key="1">
    <source>
        <dbReference type="SAM" id="Phobius"/>
    </source>
</evidence>
<proteinExistence type="predicted"/>
<dbReference type="RefSeq" id="WP_179533684.1">
    <property type="nucleotide sequence ID" value="NZ_JACBYW010000001.1"/>
</dbReference>
<feature type="transmembrane region" description="Helical" evidence="1">
    <location>
        <begin position="45"/>
        <end position="66"/>
    </location>
</feature>
<keyword evidence="1" id="KW-0472">Membrane</keyword>
<keyword evidence="4" id="KW-1185">Reference proteome</keyword>
<evidence type="ECO:0000313" key="3">
    <source>
        <dbReference type="EMBL" id="NYH77077.1"/>
    </source>
</evidence>
<evidence type="ECO:0000313" key="4">
    <source>
        <dbReference type="Proteomes" id="UP000548304"/>
    </source>
</evidence>
<evidence type="ECO:0008006" key="5">
    <source>
        <dbReference type="Google" id="ProtNLM"/>
    </source>
</evidence>
<keyword evidence="1" id="KW-1133">Transmembrane helix</keyword>
<protein>
    <recommendedName>
        <fullName evidence="5">PEP-CTERM protein-sorting domain-containing protein</fullName>
    </recommendedName>
</protein>
<keyword evidence="1" id="KW-0812">Transmembrane</keyword>
<comment type="caution">
    <text evidence="3">The sequence shown here is derived from an EMBL/GenBank/DDBJ whole genome shotgun (WGS) entry which is preliminary data.</text>
</comment>
<sequence>MSQHRRRSTIARRISFVGACVCMLLAMLTSRLAVADGFTGQFPWAGHWVTSVALGAVSFALGFFYFGRRSGDTE</sequence>